<dbReference type="Proteomes" id="UP000254925">
    <property type="component" value="Unassembled WGS sequence"/>
</dbReference>
<name>A0A370HU08_9HYPH</name>
<evidence type="ECO:0000313" key="2">
    <source>
        <dbReference type="Proteomes" id="UP000254925"/>
    </source>
</evidence>
<proteinExistence type="predicted"/>
<dbReference type="AlphaFoldDB" id="A0A370HU08"/>
<comment type="caution">
    <text evidence="1">The sequence shown here is derived from an EMBL/GenBank/DDBJ whole genome shotgun (WGS) entry which is preliminary data.</text>
</comment>
<reference evidence="1 2" key="1">
    <citation type="submission" date="2018-07" db="EMBL/GenBank/DDBJ databases">
        <title>Genomic Encyclopedia of Type Strains, Phase IV (KMG-IV): sequencing the most valuable type-strain genomes for metagenomic binning, comparative biology and taxonomic classification.</title>
        <authorList>
            <person name="Goeker M."/>
        </authorList>
    </citation>
    <scope>NUCLEOTIDE SEQUENCE [LARGE SCALE GENOMIC DNA]</scope>
    <source>
        <strain evidence="1 2">DSM 14364</strain>
    </source>
</reference>
<protein>
    <recommendedName>
        <fullName evidence="3">Tellurite resistance protein TerB</fullName>
    </recommendedName>
</protein>
<organism evidence="1 2">
    <name type="scientific">Microvirga subterranea</name>
    <dbReference type="NCBI Taxonomy" id="186651"/>
    <lineage>
        <taxon>Bacteria</taxon>
        <taxon>Pseudomonadati</taxon>
        <taxon>Pseudomonadota</taxon>
        <taxon>Alphaproteobacteria</taxon>
        <taxon>Hyphomicrobiales</taxon>
        <taxon>Methylobacteriaceae</taxon>
        <taxon>Microvirga</taxon>
    </lineage>
</organism>
<dbReference type="SUPFAM" id="SSF158682">
    <property type="entry name" value="TerB-like"/>
    <property type="match status" value="1"/>
</dbReference>
<accession>A0A370HU08</accession>
<dbReference type="RefSeq" id="WP_114768164.1">
    <property type="nucleotide sequence ID" value="NZ_QQBB01000001.1"/>
</dbReference>
<dbReference type="InterPro" id="IPR029024">
    <property type="entry name" value="TerB-like"/>
</dbReference>
<keyword evidence="2" id="KW-1185">Reference proteome</keyword>
<evidence type="ECO:0000313" key="1">
    <source>
        <dbReference type="EMBL" id="RDI61998.1"/>
    </source>
</evidence>
<gene>
    <name evidence="1" type="ORF">DES45_101258</name>
</gene>
<sequence length="175" mass="18932">MHIVAAILSILGAAAFWFYRMRAAGQALSEVGDAAQHLRGAYRRKRFRNKAESSPVAAVDDPAAAATAFLISLAASRGSLTPDAEAAIKAQMESVMAVPNVEDVFVFARWVADHVHDPGDLSLRFSKLWIGHLQPAERADLYDMASRIAAVDGEPTDLQIGCLRALHVRLGLTRP</sequence>
<dbReference type="OrthoDB" id="9807358at2"/>
<evidence type="ECO:0008006" key="3">
    <source>
        <dbReference type="Google" id="ProtNLM"/>
    </source>
</evidence>
<dbReference type="EMBL" id="QQBB01000001">
    <property type="protein sequence ID" value="RDI61998.1"/>
    <property type="molecule type" value="Genomic_DNA"/>
</dbReference>